<dbReference type="Proteomes" id="UP001216674">
    <property type="component" value="Unassembled WGS sequence"/>
</dbReference>
<comment type="cofactor">
    <cofactor evidence="1 8">
        <name>Fe(2+)</name>
        <dbReference type="ChEBI" id="CHEBI:29033"/>
    </cofactor>
</comment>
<keyword evidence="4 8" id="KW-0058">Aromatic hydrocarbons catabolism</keyword>
<evidence type="ECO:0000313" key="10">
    <source>
        <dbReference type="EMBL" id="MDF3836894.1"/>
    </source>
</evidence>
<evidence type="ECO:0000256" key="3">
    <source>
        <dbReference type="ARBA" id="ARBA00022723"/>
    </source>
</evidence>
<dbReference type="Pfam" id="PF00903">
    <property type="entry name" value="Glyoxalase"/>
    <property type="match status" value="1"/>
</dbReference>
<evidence type="ECO:0000259" key="9">
    <source>
        <dbReference type="PROSITE" id="PS51819"/>
    </source>
</evidence>
<dbReference type="RefSeq" id="WP_017230087.1">
    <property type="nucleotide sequence ID" value="NZ_JARJLM010000465.1"/>
</dbReference>
<dbReference type="Gene3D" id="3.10.180.10">
    <property type="entry name" value="2,3-Dihydroxybiphenyl 1,2-Dioxygenase, domain 1"/>
    <property type="match status" value="1"/>
</dbReference>
<gene>
    <name evidence="10" type="ORF">P3W85_28670</name>
</gene>
<dbReference type="SUPFAM" id="SSF54593">
    <property type="entry name" value="Glyoxalase/Bleomycin resistance protein/Dihydroxybiphenyl dioxygenase"/>
    <property type="match status" value="1"/>
</dbReference>
<dbReference type="EMBL" id="JARJLM010000465">
    <property type="protein sequence ID" value="MDF3836894.1"/>
    <property type="molecule type" value="Genomic_DNA"/>
</dbReference>
<protein>
    <submittedName>
        <fullName evidence="10">VOC family protein</fullName>
    </submittedName>
</protein>
<accession>A0ABT6AW91</accession>
<keyword evidence="11" id="KW-1185">Reference proteome</keyword>
<evidence type="ECO:0000256" key="1">
    <source>
        <dbReference type="ARBA" id="ARBA00001954"/>
    </source>
</evidence>
<dbReference type="PROSITE" id="PS51819">
    <property type="entry name" value="VOC"/>
    <property type="match status" value="1"/>
</dbReference>
<keyword evidence="5 8" id="KW-0223">Dioxygenase</keyword>
<dbReference type="InterPro" id="IPR037523">
    <property type="entry name" value="VOC_core"/>
</dbReference>
<name>A0ABT6AW91_9BURK</name>
<evidence type="ECO:0000256" key="6">
    <source>
        <dbReference type="ARBA" id="ARBA00023002"/>
    </source>
</evidence>
<comment type="caution">
    <text evidence="10">The sequence shown here is derived from an EMBL/GenBank/DDBJ whole genome shotgun (WGS) entry which is preliminary data.</text>
</comment>
<dbReference type="InterPro" id="IPR029068">
    <property type="entry name" value="Glyas_Bleomycin-R_OHBP_Dase"/>
</dbReference>
<evidence type="ECO:0000256" key="8">
    <source>
        <dbReference type="RuleBase" id="RU000683"/>
    </source>
</evidence>
<evidence type="ECO:0000256" key="7">
    <source>
        <dbReference type="ARBA" id="ARBA00023004"/>
    </source>
</evidence>
<keyword evidence="6 8" id="KW-0560">Oxidoreductase</keyword>
<organism evidence="10 11">
    <name type="scientific">Cupriavidus basilensis</name>
    <dbReference type="NCBI Taxonomy" id="68895"/>
    <lineage>
        <taxon>Bacteria</taxon>
        <taxon>Pseudomonadati</taxon>
        <taxon>Pseudomonadota</taxon>
        <taxon>Betaproteobacteria</taxon>
        <taxon>Burkholderiales</taxon>
        <taxon>Burkholderiaceae</taxon>
        <taxon>Cupriavidus</taxon>
    </lineage>
</organism>
<reference evidence="10 11" key="1">
    <citation type="submission" date="2023-03" db="EMBL/GenBank/DDBJ databases">
        <title>Draft assemblies of triclosan tolerant bacteria isolated from returned activated sludge.</title>
        <authorList>
            <person name="Van Hamelsveld S."/>
        </authorList>
    </citation>
    <scope>NUCLEOTIDE SEQUENCE [LARGE SCALE GENOMIC DNA]</scope>
    <source>
        <strain evidence="10 11">GW210010_S58</strain>
    </source>
</reference>
<evidence type="ECO:0000256" key="5">
    <source>
        <dbReference type="ARBA" id="ARBA00022964"/>
    </source>
</evidence>
<dbReference type="InterPro" id="IPR000486">
    <property type="entry name" value="Xdiol_ring_cleave_dOase_1/2"/>
</dbReference>
<keyword evidence="7 8" id="KW-0408">Iron</keyword>
<proteinExistence type="inferred from homology"/>
<evidence type="ECO:0000256" key="2">
    <source>
        <dbReference type="ARBA" id="ARBA00008784"/>
    </source>
</evidence>
<keyword evidence="3" id="KW-0479">Metal-binding</keyword>
<evidence type="ECO:0000313" key="11">
    <source>
        <dbReference type="Proteomes" id="UP001216674"/>
    </source>
</evidence>
<sequence>MSNSMSMDPFPIPCPDPDARPPVKLAHIVLATRRFDETIHWWSVVLGARVMFRNALLCFLSYDDEHHRLALINTANFSPKRRESVGLDHVAFTFGSLGDLLHTYERLKRHGLSPEWCINHGPTTSMYYRDPDGIQAELQVDNFATAEELEAWFASGAFAENSIGIEFDPEHLLERHKAGEPDAQLMRPGAVTSRRFLTLP</sequence>
<feature type="domain" description="VOC" evidence="9">
    <location>
        <begin position="24"/>
        <end position="141"/>
    </location>
</feature>
<evidence type="ECO:0000256" key="4">
    <source>
        <dbReference type="ARBA" id="ARBA00022797"/>
    </source>
</evidence>
<dbReference type="PROSITE" id="PS00082">
    <property type="entry name" value="EXTRADIOL_DIOXYGENAS"/>
    <property type="match status" value="1"/>
</dbReference>
<dbReference type="InterPro" id="IPR004360">
    <property type="entry name" value="Glyas_Fos-R_dOase_dom"/>
</dbReference>
<comment type="similarity">
    <text evidence="2 8">Belongs to the extradiol ring-cleavage dioxygenase family.</text>
</comment>